<protein>
    <submittedName>
        <fullName evidence="1">Uncharacterized protein</fullName>
    </submittedName>
</protein>
<reference evidence="1" key="2">
    <citation type="journal article" date="2015" name="Data Brief">
        <title>Shoot transcriptome of the giant reed, Arundo donax.</title>
        <authorList>
            <person name="Barrero R.A."/>
            <person name="Guerrero F.D."/>
            <person name="Moolhuijzen P."/>
            <person name="Goolsby J.A."/>
            <person name="Tidwell J."/>
            <person name="Bellgard S.E."/>
            <person name="Bellgard M.I."/>
        </authorList>
    </citation>
    <scope>NUCLEOTIDE SEQUENCE</scope>
    <source>
        <tissue evidence="1">Shoot tissue taken approximately 20 cm above the soil surface</tissue>
    </source>
</reference>
<name>A0A0A8ZNF6_ARUDO</name>
<organism evidence="1">
    <name type="scientific">Arundo donax</name>
    <name type="common">Giant reed</name>
    <name type="synonym">Donax arundinaceus</name>
    <dbReference type="NCBI Taxonomy" id="35708"/>
    <lineage>
        <taxon>Eukaryota</taxon>
        <taxon>Viridiplantae</taxon>
        <taxon>Streptophyta</taxon>
        <taxon>Embryophyta</taxon>
        <taxon>Tracheophyta</taxon>
        <taxon>Spermatophyta</taxon>
        <taxon>Magnoliopsida</taxon>
        <taxon>Liliopsida</taxon>
        <taxon>Poales</taxon>
        <taxon>Poaceae</taxon>
        <taxon>PACMAD clade</taxon>
        <taxon>Arundinoideae</taxon>
        <taxon>Arundineae</taxon>
        <taxon>Arundo</taxon>
    </lineage>
</organism>
<reference evidence="1" key="1">
    <citation type="submission" date="2014-09" db="EMBL/GenBank/DDBJ databases">
        <authorList>
            <person name="Magalhaes I.L.F."/>
            <person name="Oliveira U."/>
            <person name="Santos F.R."/>
            <person name="Vidigal T.H.D.A."/>
            <person name="Brescovit A.D."/>
            <person name="Santos A.J."/>
        </authorList>
    </citation>
    <scope>NUCLEOTIDE SEQUENCE</scope>
    <source>
        <tissue evidence="1">Shoot tissue taken approximately 20 cm above the soil surface</tissue>
    </source>
</reference>
<accession>A0A0A8ZNF6</accession>
<evidence type="ECO:0000313" key="1">
    <source>
        <dbReference type="EMBL" id="JAD39203.1"/>
    </source>
</evidence>
<proteinExistence type="predicted"/>
<sequence>MLLKTTVVITMA</sequence>
<dbReference type="EMBL" id="GBRH01258692">
    <property type="protein sequence ID" value="JAD39203.1"/>
    <property type="molecule type" value="Transcribed_RNA"/>
</dbReference>